<feature type="binding site" evidence="5">
    <location>
        <position position="159"/>
    </location>
    <ligand>
        <name>substrate</name>
        <note>ligand shared with subunit beta</note>
    </ligand>
</feature>
<protein>
    <recommendedName>
        <fullName evidence="5">Succinate--CoA ligase [ADP-forming] subunit alpha</fullName>
        <ecNumber evidence="5">6.2.1.5</ecNumber>
    </recommendedName>
    <alternativeName>
        <fullName evidence="5">Succinyl-CoA synthetase subunit alpha</fullName>
        <shortName evidence="5">SCS-alpha</shortName>
    </alternativeName>
</protein>
<proteinExistence type="inferred from homology"/>
<dbReference type="AlphaFoldDB" id="A0A7W6RDF6"/>
<comment type="caution">
    <text evidence="10">The sequence shown here is derived from an EMBL/GenBank/DDBJ whole genome shotgun (WGS) entry which is preliminary data.</text>
</comment>
<feature type="binding site" evidence="5">
    <location>
        <begin position="17"/>
        <end position="20"/>
    </location>
    <ligand>
        <name>CoA</name>
        <dbReference type="ChEBI" id="CHEBI:57287"/>
    </ligand>
</feature>
<feature type="binding site" evidence="5">
    <location>
        <begin position="96"/>
        <end position="98"/>
    </location>
    <ligand>
        <name>CoA</name>
        <dbReference type="ChEBI" id="CHEBI:57287"/>
    </ligand>
</feature>
<dbReference type="InterPro" id="IPR033847">
    <property type="entry name" value="Citrt_syn/SCS-alpha_CS"/>
</dbReference>
<dbReference type="Pfam" id="PF02629">
    <property type="entry name" value="CoA_binding"/>
    <property type="match status" value="1"/>
</dbReference>
<evidence type="ECO:0000259" key="9">
    <source>
        <dbReference type="SMART" id="SM00881"/>
    </source>
</evidence>
<dbReference type="InterPro" id="IPR017440">
    <property type="entry name" value="Cit_synth/succinyl-CoA_lig_AS"/>
</dbReference>
<keyword evidence="11" id="KW-1185">Reference proteome</keyword>
<dbReference type="FunFam" id="3.40.50.261:FF:000005">
    <property type="entry name" value="Succinate--CoA ligase [ADP-forming] subunit alpha, mitochondrial"/>
    <property type="match status" value="1"/>
</dbReference>
<comment type="subunit">
    <text evidence="5 8">Heterotetramer of two alpha and two beta subunits.</text>
</comment>
<comment type="similarity">
    <text evidence="5 7">Belongs to the succinate/malate CoA ligase alpha subunit family.</text>
</comment>
<evidence type="ECO:0000256" key="7">
    <source>
        <dbReference type="RuleBase" id="RU000677"/>
    </source>
</evidence>
<dbReference type="PANTHER" id="PTHR11117">
    <property type="entry name" value="SUCCINYL-COA LIGASE SUBUNIT ALPHA"/>
    <property type="match status" value="1"/>
</dbReference>
<dbReference type="SMART" id="SM00881">
    <property type="entry name" value="CoA_binding"/>
    <property type="match status" value="1"/>
</dbReference>
<dbReference type="Gene3D" id="3.40.50.261">
    <property type="entry name" value="Succinyl-CoA synthetase domains"/>
    <property type="match status" value="1"/>
</dbReference>
<dbReference type="SUPFAM" id="SSF51735">
    <property type="entry name" value="NAD(P)-binding Rossmann-fold domains"/>
    <property type="match status" value="1"/>
</dbReference>
<sequence>MAVLVNKDTRVICQGFTGSQGTFHSEQAVAYGTRMVGGVTPGKGGGTHLDLPIFDTVAEAREKTDCNASVIYVPPPFAADAILEAVDAGIELVVCITEGIPVMDMVKVKRALAHSGTRLIGPNCPGVITPDECKIGIMPGHIHKRGKIGVVSRSGTLTYEAVAQTTAAGLGQTTCIGIGGDPVNGTNFIDCLDLFLGDDETQGIIMIGEIGGSAEEEAAEFLAQSKVKKPTVGFIAGRTAPPGKRMGHAGAIISGGKGTADAKIEAMRAAGIHVADSPAALGETMLTAMKG</sequence>
<comment type="function">
    <text evidence="5 8">Succinyl-CoA synthetase functions in the citric acid cycle (TCA), coupling the hydrolysis of succinyl-CoA to the synthesis of either ATP or GTP and thus represents the only step of substrate-level phosphorylation in the TCA. The alpha subunit of the enzyme binds the substrates coenzyme A and phosphate, while succinate binding and nucleotide specificity is provided by the beta subunit.</text>
</comment>
<dbReference type="GO" id="GO:0004776">
    <property type="term" value="F:succinate-CoA ligase (GDP-forming) activity"/>
    <property type="evidence" value="ECO:0007669"/>
    <property type="project" value="TreeGrafter"/>
</dbReference>
<keyword evidence="3 5" id="KW-0436">Ligase</keyword>
<dbReference type="Pfam" id="PF00549">
    <property type="entry name" value="Ligase_CoA"/>
    <property type="match status" value="1"/>
</dbReference>
<dbReference type="Proteomes" id="UP000554286">
    <property type="component" value="Unassembled WGS sequence"/>
</dbReference>
<comment type="pathway">
    <text evidence="1 5 8">Carbohydrate metabolism; tricarboxylic acid cycle; succinate from succinyl-CoA (ligase route): step 1/1.</text>
</comment>
<dbReference type="PROSITE" id="PS01216">
    <property type="entry name" value="SUCCINYL_COA_LIG_1"/>
    <property type="match status" value="1"/>
</dbReference>
<reference evidence="10 11" key="1">
    <citation type="submission" date="2020-08" db="EMBL/GenBank/DDBJ databases">
        <title>Genome sequencing of Purple Non-Sulfur Bacteria from various extreme environments.</title>
        <authorList>
            <person name="Mayer M."/>
        </authorList>
    </citation>
    <scope>NUCLEOTIDE SEQUENCE [LARGE SCALE GENOMIC DNA]</scope>
    <source>
        <strain evidence="10 11">JA131</strain>
    </source>
</reference>
<dbReference type="NCBIfam" id="TIGR01019">
    <property type="entry name" value="sucCoAalpha"/>
    <property type="match status" value="1"/>
</dbReference>
<feature type="binding site" evidence="5">
    <location>
        <position position="43"/>
    </location>
    <ligand>
        <name>CoA</name>
        <dbReference type="ChEBI" id="CHEBI:57287"/>
    </ligand>
</feature>
<dbReference type="PIRSF" id="PIRSF001553">
    <property type="entry name" value="SucCS_alpha"/>
    <property type="match status" value="1"/>
</dbReference>
<name>A0A7W6RDF6_9PROT</name>
<dbReference type="PROSITE" id="PS00399">
    <property type="entry name" value="SUCCINYL_COA_LIG_2"/>
    <property type="match status" value="1"/>
</dbReference>
<gene>
    <name evidence="5" type="primary">sucD</name>
    <name evidence="10" type="ORF">GGD89_002178</name>
</gene>
<evidence type="ECO:0000313" key="11">
    <source>
        <dbReference type="Proteomes" id="UP000554286"/>
    </source>
</evidence>
<evidence type="ECO:0000313" key="10">
    <source>
        <dbReference type="EMBL" id="MBB4266546.1"/>
    </source>
</evidence>
<evidence type="ECO:0000256" key="4">
    <source>
        <dbReference type="ARBA" id="ARBA00022741"/>
    </source>
</evidence>
<dbReference type="SUPFAM" id="SSF52210">
    <property type="entry name" value="Succinyl-CoA synthetase domains"/>
    <property type="match status" value="1"/>
</dbReference>
<dbReference type="InterPro" id="IPR016102">
    <property type="entry name" value="Succinyl-CoA_synth-like"/>
</dbReference>
<comment type="catalytic activity">
    <reaction evidence="5">
        <text>GTP + succinate + CoA = succinyl-CoA + GDP + phosphate</text>
        <dbReference type="Rhea" id="RHEA:22120"/>
        <dbReference type="ChEBI" id="CHEBI:30031"/>
        <dbReference type="ChEBI" id="CHEBI:37565"/>
        <dbReference type="ChEBI" id="CHEBI:43474"/>
        <dbReference type="ChEBI" id="CHEBI:57287"/>
        <dbReference type="ChEBI" id="CHEBI:57292"/>
        <dbReference type="ChEBI" id="CHEBI:58189"/>
    </reaction>
</comment>
<dbReference type="UniPathway" id="UPA00223">
    <property type="reaction ID" value="UER00999"/>
</dbReference>
<dbReference type="GO" id="GO:0006099">
    <property type="term" value="P:tricarboxylic acid cycle"/>
    <property type="evidence" value="ECO:0007669"/>
    <property type="project" value="UniProtKB-UniRule"/>
</dbReference>
<dbReference type="HAMAP" id="MF_01988">
    <property type="entry name" value="Succ_CoA_alpha"/>
    <property type="match status" value="1"/>
</dbReference>
<dbReference type="EMBL" id="JACIGK010000014">
    <property type="protein sequence ID" value="MBB4266546.1"/>
    <property type="molecule type" value="Genomic_DNA"/>
</dbReference>
<dbReference type="Gene3D" id="3.40.50.720">
    <property type="entry name" value="NAD(P)-binding Rossmann-like Domain"/>
    <property type="match status" value="1"/>
</dbReference>
<evidence type="ECO:0000256" key="3">
    <source>
        <dbReference type="ARBA" id="ARBA00022598"/>
    </source>
</evidence>
<dbReference type="FunFam" id="3.40.50.720:FF:000002">
    <property type="entry name" value="Succinate--CoA ligase [ADP-forming] subunit alpha"/>
    <property type="match status" value="1"/>
</dbReference>
<dbReference type="RefSeq" id="WP_184045078.1">
    <property type="nucleotide sequence ID" value="NZ_JACIGK010000014.1"/>
</dbReference>
<dbReference type="GO" id="GO:0000166">
    <property type="term" value="F:nucleotide binding"/>
    <property type="evidence" value="ECO:0007669"/>
    <property type="project" value="UniProtKB-KW"/>
</dbReference>
<dbReference type="GO" id="GO:0009361">
    <property type="term" value="C:succinate-CoA ligase complex (ADP-forming)"/>
    <property type="evidence" value="ECO:0007669"/>
    <property type="project" value="TreeGrafter"/>
</dbReference>
<evidence type="ECO:0000256" key="5">
    <source>
        <dbReference type="HAMAP-Rule" id="MF_01988"/>
    </source>
</evidence>
<feature type="domain" description="CoA-binding" evidence="9">
    <location>
        <begin position="4"/>
        <end position="100"/>
    </location>
</feature>
<dbReference type="PANTHER" id="PTHR11117:SF2">
    <property type="entry name" value="SUCCINATE--COA LIGASE [ADP_GDP-FORMING] SUBUNIT ALPHA, MITOCHONDRIAL"/>
    <property type="match status" value="1"/>
</dbReference>
<evidence type="ECO:0000256" key="2">
    <source>
        <dbReference type="ARBA" id="ARBA00022532"/>
    </source>
</evidence>
<dbReference type="NCBIfam" id="NF004230">
    <property type="entry name" value="PRK05678.1"/>
    <property type="match status" value="1"/>
</dbReference>
<dbReference type="InterPro" id="IPR003781">
    <property type="entry name" value="CoA-bd"/>
</dbReference>
<feature type="active site" description="Tele-phosphohistidine intermediate" evidence="5 6">
    <location>
        <position position="248"/>
    </location>
</feature>
<evidence type="ECO:0000256" key="1">
    <source>
        <dbReference type="ARBA" id="ARBA00005064"/>
    </source>
</evidence>
<keyword evidence="2 5" id="KW-0816">Tricarboxylic acid cycle</keyword>
<dbReference type="GO" id="GO:0004775">
    <property type="term" value="F:succinate-CoA ligase (ADP-forming) activity"/>
    <property type="evidence" value="ECO:0007669"/>
    <property type="project" value="UniProtKB-UniRule"/>
</dbReference>
<dbReference type="InterPro" id="IPR005810">
    <property type="entry name" value="CoA_lig_alpha"/>
</dbReference>
<accession>A0A7W6RDF6</accession>
<evidence type="ECO:0000256" key="6">
    <source>
        <dbReference type="PIRSR" id="PIRSR001553-1"/>
    </source>
</evidence>
<comment type="catalytic activity">
    <reaction evidence="5 8">
        <text>succinate + ATP + CoA = succinyl-CoA + ADP + phosphate</text>
        <dbReference type="Rhea" id="RHEA:17661"/>
        <dbReference type="ChEBI" id="CHEBI:30031"/>
        <dbReference type="ChEBI" id="CHEBI:30616"/>
        <dbReference type="ChEBI" id="CHEBI:43474"/>
        <dbReference type="ChEBI" id="CHEBI:57287"/>
        <dbReference type="ChEBI" id="CHEBI:57292"/>
        <dbReference type="ChEBI" id="CHEBI:456216"/>
        <dbReference type="EC" id="6.2.1.5"/>
    </reaction>
</comment>
<organism evidence="10 11">
    <name type="scientific">Roseospira visakhapatnamensis</name>
    <dbReference type="NCBI Taxonomy" id="390880"/>
    <lineage>
        <taxon>Bacteria</taxon>
        <taxon>Pseudomonadati</taxon>
        <taxon>Pseudomonadota</taxon>
        <taxon>Alphaproteobacteria</taxon>
        <taxon>Rhodospirillales</taxon>
        <taxon>Rhodospirillaceae</taxon>
        <taxon>Roseospira</taxon>
    </lineage>
</organism>
<keyword evidence="4 5" id="KW-0547">Nucleotide-binding</keyword>
<dbReference type="EC" id="6.2.1.5" evidence="5"/>
<dbReference type="PRINTS" id="PR01798">
    <property type="entry name" value="SCOASYNTHASE"/>
</dbReference>
<evidence type="ECO:0000256" key="8">
    <source>
        <dbReference type="RuleBase" id="RU000699"/>
    </source>
</evidence>
<dbReference type="InterPro" id="IPR036291">
    <property type="entry name" value="NAD(P)-bd_dom_sf"/>
</dbReference>
<dbReference type="InterPro" id="IPR005811">
    <property type="entry name" value="SUCC_ACL_C"/>
</dbReference>